<dbReference type="PANTHER" id="PTHR30153:SF2">
    <property type="entry name" value="REPLICATIVE DNA HELICASE"/>
    <property type="match status" value="1"/>
</dbReference>
<dbReference type="Gene3D" id="3.40.50.300">
    <property type="entry name" value="P-loop containing nucleotide triphosphate hydrolases"/>
    <property type="match status" value="1"/>
</dbReference>
<dbReference type="Gene3D" id="1.10.860.10">
    <property type="entry name" value="DNAb Helicase, Chain A"/>
    <property type="match status" value="1"/>
</dbReference>
<keyword evidence="2" id="KW-0347">Helicase</keyword>
<dbReference type="InterPro" id="IPR036185">
    <property type="entry name" value="DNA_heli_DnaB-like_N_sf"/>
</dbReference>
<sequence length="521" mass="60430">MSLFPNTSVCSALACLMKKPTLIEESKIQLDKDDLYTSNESKFYYIIYSAINNLFIDGMREEITPPVIDEFLSHYDDVYKTFSQNDGVEFLYHISETLSNPESYHRHATRIRKFTLLRELDRLGFDIHDIYHTTSDEETNATMQARFENLTVDDIIEHYEKIVNEFANKFKIGYETEGGIAGENGLDLFASFKEAPQYGVTTCGKLQNSIFRGQLLGASMLRSASTNTFKSRTSLAEATDLAINKWFNWETNQWENKGQSEKVLYITTEMEQEELEPTIWAYISGVKEEKIKDYDLSNDEVKVIEESIKHLNDCKSFHIEYVPKFDPTTINAIIKKYVVQYDVDYVFFDYIHLNFQIMMDIASKTRGMTTREDMILGIFAAGLAEMAKEYKFHLSTSTQVNGDATYSKKLDQNVLRGAKNMADKFTKALIMSRPTKEDEKVIETILGQIKGVNKKPNMIWHIYKNRHSKYKGKLYLHVDFDTMRMEDLFMTNDKDEILKVKPTELYIKHEDSEEDLSSLPF</sequence>
<protein>
    <submittedName>
        <fullName evidence="2">Helicase DnaB</fullName>
    </submittedName>
</protein>
<accession>A0ABX3Z0T6</accession>
<dbReference type="Proteomes" id="UP000195208">
    <property type="component" value="Unassembled WGS sequence"/>
</dbReference>
<proteinExistence type="predicted"/>
<evidence type="ECO:0000313" key="3">
    <source>
        <dbReference type="Proteomes" id="UP000195208"/>
    </source>
</evidence>
<evidence type="ECO:0000259" key="1">
    <source>
        <dbReference type="Pfam" id="PF03796"/>
    </source>
</evidence>
<keyword evidence="2" id="KW-0067">ATP-binding</keyword>
<dbReference type="InterPro" id="IPR007694">
    <property type="entry name" value="DNA_helicase_DnaB-like_C"/>
</dbReference>
<keyword evidence="3" id="KW-1185">Reference proteome</keyword>
<gene>
    <name evidence="2" type="ORF">B9M88_09585</name>
</gene>
<comment type="caution">
    <text evidence="2">The sequence shown here is derived from an EMBL/GenBank/DDBJ whole genome shotgun (WGS) entry which is preliminary data.</text>
</comment>
<dbReference type="RefSeq" id="WP_085622031.1">
    <property type="nucleotide sequence ID" value="NZ_JAPTFZ010000006.1"/>
</dbReference>
<keyword evidence="2" id="KW-0547">Nucleotide-binding</keyword>
<dbReference type="Pfam" id="PF03796">
    <property type="entry name" value="DnaB_C"/>
    <property type="match status" value="1"/>
</dbReference>
<dbReference type="EMBL" id="NEFX01000018">
    <property type="protein sequence ID" value="OTW30510.1"/>
    <property type="molecule type" value="Genomic_DNA"/>
</dbReference>
<reference evidence="2 3" key="1">
    <citation type="submission" date="2017-04" db="EMBL/GenBank/DDBJ databases">
        <title>Staphylococcus agnetis, a potential pathogen in the broiler production.</title>
        <authorList>
            <person name="Poulsen L."/>
        </authorList>
    </citation>
    <scope>NUCLEOTIDE SEQUENCE [LARGE SCALE GENOMIC DNA]</scope>
    <source>
        <strain evidence="2 3">723_310714_2_2_spleen</strain>
    </source>
</reference>
<dbReference type="InterPro" id="IPR027417">
    <property type="entry name" value="P-loop_NTPase"/>
</dbReference>
<keyword evidence="2" id="KW-0378">Hydrolase</keyword>
<evidence type="ECO:0000313" key="2">
    <source>
        <dbReference type="EMBL" id="OTW30510.1"/>
    </source>
</evidence>
<dbReference type="InterPro" id="IPR016136">
    <property type="entry name" value="DNA_helicase_N/primase_C"/>
</dbReference>
<dbReference type="SUPFAM" id="SSF48024">
    <property type="entry name" value="N-terminal domain of DnaB helicase"/>
    <property type="match status" value="1"/>
</dbReference>
<dbReference type="SUPFAM" id="SSF52540">
    <property type="entry name" value="P-loop containing nucleoside triphosphate hydrolases"/>
    <property type="match status" value="1"/>
</dbReference>
<organism evidence="2 3">
    <name type="scientific">Staphylococcus agnetis</name>
    <dbReference type="NCBI Taxonomy" id="985762"/>
    <lineage>
        <taxon>Bacteria</taxon>
        <taxon>Bacillati</taxon>
        <taxon>Bacillota</taxon>
        <taxon>Bacilli</taxon>
        <taxon>Bacillales</taxon>
        <taxon>Staphylococcaceae</taxon>
        <taxon>Staphylococcus</taxon>
    </lineage>
</organism>
<name>A0ABX3Z0T6_9STAP</name>
<dbReference type="PANTHER" id="PTHR30153">
    <property type="entry name" value="REPLICATIVE DNA HELICASE DNAB"/>
    <property type="match status" value="1"/>
</dbReference>
<feature type="domain" description="SF4 helicase" evidence="1">
    <location>
        <begin position="259"/>
        <end position="402"/>
    </location>
</feature>
<dbReference type="GO" id="GO:0004386">
    <property type="term" value="F:helicase activity"/>
    <property type="evidence" value="ECO:0007669"/>
    <property type="project" value="UniProtKB-KW"/>
</dbReference>